<feature type="compositionally biased region" description="Basic and acidic residues" evidence="1">
    <location>
        <begin position="1"/>
        <end position="14"/>
    </location>
</feature>
<accession>A0AAN8X5D4</accession>
<protein>
    <submittedName>
        <fullName evidence="2">Uncharacterized protein</fullName>
    </submittedName>
</protein>
<sequence length="57" mass="6640">MKYNEYRELLERRGTQSSQSGKMASTDSAVAFTEEQLQELCETFTSSIYPYSLHIRK</sequence>
<gene>
    <name evidence="2" type="ORF">SK128_020196</name>
</gene>
<evidence type="ECO:0000256" key="1">
    <source>
        <dbReference type="SAM" id="MobiDB-lite"/>
    </source>
</evidence>
<dbReference type="AlphaFoldDB" id="A0AAN8X5D4"/>
<evidence type="ECO:0000313" key="2">
    <source>
        <dbReference type="EMBL" id="KAK7074353.1"/>
    </source>
</evidence>
<feature type="region of interest" description="Disordered" evidence="1">
    <location>
        <begin position="1"/>
        <end position="27"/>
    </location>
</feature>
<feature type="compositionally biased region" description="Polar residues" evidence="1">
    <location>
        <begin position="15"/>
        <end position="27"/>
    </location>
</feature>
<organism evidence="2 3">
    <name type="scientific">Halocaridina rubra</name>
    <name type="common">Hawaiian red shrimp</name>
    <dbReference type="NCBI Taxonomy" id="373956"/>
    <lineage>
        <taxon>Eukaryota</taxon>
        <taxon>Metazoa</taxon>
        <taxon>Ecdysozoa</taxon>
        <taxon>Arthropoda</taxon>
        <taxon>Crustacea</taxon>
        <taxon>Multicrustacea</taxon>
        <taxon>Malacostraca</taxon>
        <taxon>Eumalacostraca</taxon>
        <taxon>Eucarida</taxon>
        <taxon>Decapoda</taxon>
        <taxon>Pleocyemata</taxon>
        <taxon>Caridea</taxon>
        <taxon>Atyoidea</taxon>
        <taxon>Atyidae</taxon>
        <taxon>Halocaridina</taxon>
    </lineage>
</organism>
<evidence type="ECO:0000313" key="3">
    <source>
        <dbReference type="Proteomes" id="UP001381693"/>
    </source>
</evidence>
<reference evidence="2 3" key="1">
    <citation type="submission" date="2023-11" db="EMBL/GenBank/DDBJ databases">
        <title>Halocaridina rubra genome assembly.</title>
        <authorList>
            <person name="Smith C."/>
        </authorList>
    </citation>
    <scope>NUCLEOTIDE SEQUENCE [LARGE SCALE GENOMIC DNA]</scope>
    <source>
        <strain evidence="2">EP-1</strain>
        <tissue evidence="2">Whole</tissue>
    </source>
</reference>
<dbReference type="EMBL" id="JAXCGZ010011650">
    <property type="protein sequence ID" value="KAK7074353.1"/>
    <property type="molecule type" value="Genomic_DNA"/>
</dbReference>
<proteinExistence type="predicted"/>
<comment type="caution">
    <text evidence="2">The sequence shown here is derived from an EMBL/GenBank/DDBJ whole genome shotgun (WGS) entry which is preliminary data.</text>
</comment>
<name>A0AAN8X5D4_HALRR</name>
<keyword evidence="3" id="KW-1185">Reference proteome</keyword>
<dbReference type="Proteomes" id="UP001381693">
    <property type="component" value="Unassembled WGS sequence"/>
</dbReference>